<name>A0A4R9K035_9LEPT</name>
<gene>
    <name evidence="1" type="ORF">EHQ58_13775</name>
</gene>
<dbReference type="EMBL" id="RQGD01000035">
    <property type="protein sequence ID" value="TGL57359.1"/>
    <property type="molecule type" value="Genomic_DNA"/>
</dbReference>
<sequence length="480" mass="54304">MAKWATDWPFKSAIPLKIYQTNSLDQLVPNKNTKSKAENPNLVKRSGFTFSLILCLATSVGIFSQPNSPKSKKKENTKLILLSIDGFLGSYFESPEILKLVPNLKEFSERSAFSYRIKTVNPSVTYPAHTSMITGVDPGIHGIYNNTPLDPFEKNDGGWTWYAEDIKVETLWDLARGANKTVGNVFWPVTVGAEIKYNLPQYWRKKIPEDDKLLRALSTKGLHRLAESYVGSPLNDMSKDQVKFRTALWMYESFHPDLLLVYTTDLDTIHHGYGTHSEKAKEKLKEIDFEFGEFIKSLKLYERRDLALILISDHGFHSAKHSCAPNLYLLKKGYIHADEQKFDFIFKSSGGTALLLPGTRSPSIEELAVIERDLLSECPGAIWTSLVGNSNLKLQHPDAIALLSTRAPLYFSGSRKGEIFSESKTSIHGHGYDAEMREMETIGGVYWKGIKDKEAWKLVTVKDVFNRAKEILSLTKRKKN</sequence>
<protein>
    <submittedName>
        <fullName evidence="1">Alkaline phosphatase family protein</fullName>
    </submittedName>
</protein>
<dbReference type="PANTHER" id="PTHR10151">
    <property type="entry name" value="ECTONUCLEOTIDE PYROPHOSPHATASE/PHOSPHODIESTERASE"/>
    <property type="match status" value="1"/>
</dbReference>
<dbReference type="PANTHER" id="PTHR10151:SF120">
    <property type="entry name" value="BIS(5'-ADENOSYL)-TRIPHOSPHATASE"/>
    <property type="match status" value="1"/>
</dbReference>
<dbReference type="Pfam" id="PF01663">
    <property type="entry name" value="Phosphodiest"/>
    <property type="match status" value="1"/>
</dbReference>
<evidence type="ECO:0000313" key="1">
    <source>
        <dbReference type="EMBL" id="TGL57359.1"/>
    </source>
</evidence>
<dbReference type="CDD" id="cd16018">
    <property type="entry name" value="Enpp"/>
    <property type="match status" value="1"/>
</dbReference>
<accession>A0A4R9K035</accession>
<reference evidence="1" key="1">
    <citation type="journal article" date="2019" name="PLoS Negl. Trop. Dis.">
        <title>Revisiting the worldwide diversity of Leptospira species in the environment.</title>
        <authorList>
            <person name="Vincent A.T."/>
            <person name="Schiettekatte O."/>
            <person name="Bourhy P."/>
            <person name="Veyrier F.J."/>
            <person name="Picardeau M."/>
        </authorList>
    </citation>
    <scope>NUCLEOTIDE SEQUENCE [LARGE SCALE GENOMIC DNA]</scope>
    <source>
        <strain evidence="1">201702476</strain>
    </source>
</reference>
<proteinExistence type="predicted"/>
<dbReference type="AlphaFoldDB" id="A0A4R9K035"/>
<dbReference type="Gene3D" id="3.40.720.10">
    <property type="entry name" value="Alkaline Phosphatase, subunit A"/>
    <property type="match status" value="1"/>
</dbReference>
<comment type="caution">
    <text evidence="1">The sequence shown here is derived from an EMBL/GenBank/DDBJ whole genome shotgun (WGS) entry which is preliminary data.</text>
</comment>
<dbReference type="GO" id="GO:0016787">
    <property type="term" value="F:hydrolase activity"/>
    <property type="evidence" value="ECO:0007669"/>
    <property type="project" value="UniProtKB-ARBA"/>
</dbReference>
<dbReference type="OrthoDB" id="9779418at2"/>
<dbReference type="SUPFAM" id="SSF53649">
    <property type="entry name" value="Alkaline phosphatase-like"/>
    <property type="match status" value="1"/>
</dbReference>
<dbReference type="InterPro" id="IPR002591">
    <property type="entry name" value="Phosphodiest/P_Trfase"/>
</dbReference>
<organism evidence="1 2">
    <name type="scientific">Leptospira ognonensis</name>
    <dbReference type="NCBI Taxonomy" id="2484945"/>
    <lineage>
        <taxon>Bacteria</taxon>
        <taxon>Pseudomonadati</taxon>
        <taxon>Spirochaetota</taxon>
        <taxon>Spirochaetia</taxon>
        <taxon>Leptospirales</taxon>
        <taxon>Leptospiraceae</taxon>
        <taxon>Leptospira</taxon>
    </lineage>
</organism>
<evidence type="ECO:0000313" key="2">
    <source>
        <dbReference type="Proteomes" id="UP000297693"/>
    </source>
</evidence>
<dbReference type="InterPro" id="IPR017850">
    <property type="entry name" value="Alkaline_phosphatase_core_sf"/>
</dbReference>
<keyword evidence="2" id="KW-1185">Reference proteome</keyword>
<dbReference type="Proteomes" id="UP000297693">
    <property type="component" value="Unassembled WGS sequence"/>
</dbReference>